<feature type="binding site" evidence="9">
    <location>
        <position position="12"/>
    </location>
    <ligand>
        <name>ADP</name>
        <dbReference type="ChEBI" id="CHEBI:456216"/>
    </ligand>
</feature>
<keyword evidence="4 9" id="KW-0547">Nucleotide-binding</keyword>
<dbReference type="PROSITE" id="PS00933">
    <property type="entry name" value="FGGY_KINASES_1"/>
    <property type="match status" value="1"/>
</dbReference>
<proteinExistence type="inferred from homology"/>
<dbReference type="FunFam" id="3.30.420.40:FF:000008">
    <property type="entry name" value="Glycerol kinase"/>
    <property type="match status" value="1"/>
</dbReference>
<feature type="binding site" evidence="9">
    <location>
        <position position="83"/>
    </location>
    <ligand>
        <name>sn-glycerol 3-phosphate</name>
        <dbReference type="ChEBI" id="CHEBI:57597"/>
    </ligand>
</feature>
<feature type="binding site" evidence="9">
    <location>
        <position position="82"/>
    </location>
    <ligand>
        <name>sn-glycerol 3-phosphate</name>
        <dbReference type="ChEBI" id="CHEBI:57597"/>
    </ligand>
</feature>
<dbReference type="PIRSF" id="PIRSF000538">
    <property type="entry name" value="GlpK"/>
    <property type="match status" value="1"/>
</dbReference>
<comment type="activity regulation">
    <text evidence="9">Inhibited by fructose 1,6-bisphosphate (FBP).</text>
</comment>
<evidence type="ECO:0000259" key="12">
    <source>
        <dbReference type="Pfam" id="PF02782"/>
    </source>
</evidence>
<feature type="domain" description="Carbohydrate kinase FGGY N-terminal" evidence="11">
    <location>
        <begin position="4"/>
        <end position="250"/>
    </location>
</feature>
<feature type="binding site" evidence="9">
    <location>
        <position position="134"/>
    </location>
    <ligand>
        <name>glycerol</name>
        <dbReference type="ChEBI" id="CHEBI:17754"/>
    </ligand>
</feature>
<feature type="binding site" evidence="9">
    <location>
        <position position="308"/>
    </location>
    <ligand>
        <name>ATP</name>
        <dbReference type="ChEBI" id="CHEBI:30616"/>
    </ligand>
</feature>
<dbReference type="Pfam" id="PF00370">
    <property type="entry name" value="FGGY_N"/>
    <property type="match status" value="1"/>
</dbReference>
<dbReference type="Pfam" id="PF02782">
    <property type="entry name" value="FGGY_C"/>
    <property type="match status" value="1"/>
</dbReference>
<dbReference type="Proteomes" id="UP000520198">
    <property type="component" value="Unassembled WGS sequence"/>
</dbReference>
<dbReference type="RefSeq" id="WP_176355198.1">
    <property type="nucleotide sequence ID" value="NZ_JABWDU010000007.1"/>
</dbReference>
<comment type="caution">
    <text evidence="9">Lacks conserved residue(s) required for the propagation of feature annotation.</text>
</comment>
<feature type="domain" description="Carbohydrate kinase FGGY C-terminal" evidence="12">
    <location>
        <begin position="261"/>
        <end position="449"/>
    </location>
</feature>
<feature type="binding site" evidence="9">
    <location>
        <position position="410"/>
    </location>
    <ligand>
        <name>ADP</name>
        <dbReference type="ChEBI" id="CHEBI:456216"/>
    </ligand>
</feature>
<evidence type="ECO:0000256" key="1">
    <source>
        <dbReference type="ARBA" id="ARBA00005190"/>
    </source>
</evidence>
<evidence type="ECO:0000256" key="10">
    <source>
        <dbReference type="RuleBase" id="RU003733"/>
    </source>
</evidence>
<feature type="binding site" evidence="9">
    <location>
        <position position="12"/>
    </location>
    <ligand>
        <name>sn-glycerol 3-phosphate</name>
        <dbReference type="ChEBI" id="CHEBI:57597"/>
    </ligand>
</feature>
<dbReference type="CDD" id="cd07786">
    <property type="entry name" value="FGGY_EcGK_like"/>
    <property type="match status" value="1"/>
</dbReference>
<feature type="binding site" evidence="9">
    <location>
        <position position="134"/>
    </location>
    <ligand>
        <name>sn-glycerol 3-phosphate</name>
        <dbReference type="ChEBI" id="CHEBI:57597"/>
    </ligand>
</feature>
<feature type="binding site" evidence="9">
    <location>
        <position position="308"/>
    </location>
    <ligand>
        <name>ADP</name>
        <dbReference type="ChEBI" id="CHEBI:456216"/>
    </ligand>
</feature>
<dbReference type="GO" id="GO:0005524">
    <property type="term" value="F:ATP binding"/>
    <property type="evidence" value="ECO:0007669"/>
    <property type="project" value="UniProtKB-UniRule"/>
</dbReference>
<dbReference type="Gene3D" id="3.30.420.40">
    <property type="match status" value="2"/>
</dbReference>
<evidence type="ECO:0000256" key="5">
    <source>
        <dbReference type="ARBA" id="ARBA00022777"/>
    </source>
</evidence>
<dbReference type="InterPro" id="IPR018484">
    <property type="entry name" value="FGGY_N"/>
</dbReference>
<evidence type="ECO:0000313" key="14">
    <source>
        <dbReference type="Proteomes" id="UP000520198"/>
    </source>
</evidence>
<comment type="pathway">
    <text evidence="1 9">Polyol metabolism; glycerol degradation via glycerol kinase pathway; sn-glycerol 3-phosphate from glycerol: step 1/1.</text>
</comment>
<feature type="binding site" evidence="9">
    <location>
        <position position="265"/>
    </location>
    <ligand>
        <name>ADP</name>
        <dbReference type="ChEBI" id="CHEBI:456216"/>
    </ligand>
</feature>
<dbReference type="FunFam" id="3.30.420.40:FF:000007">
    <property type="entry name" value="Glycerol kinase"/>
    <property type="match status" value="1"/>
</dbReference>
<evidence type="ECO:0000256" key="9">
    <source>
        <dbReference type="HAMAP-Rule" id="MF_00186"/>
    </source>
</evidence>
<dbReference type="SUPFAM" id="SSF53067">
    <property type="entry name" value="Actin-like ATPase domain"/>
    <property type="match status" value="2"/>
</dbReference>
<keyword evidence="14" id="KW-1185">Reference proteome</keyword>
<name>A0A7Y6QA40_9HYPH</name>
<dbReference type="EC" id="2.7.1.30" evidence="9"/>
<feature type="binding site" evidence="9">
    <location>
        <position position="83"/>
    </location>
    <ligand>
        <name>glycerol</name>
        <dbReference type="ChEBI" id="CHEBI:17754"/>
    </ligand>
</feature>
<feature type="binding site" evidence="9">
    <location>
        <position position="243"/>
    </location>
    <ligand>
        <name>sn-glycerol 3-phosphate</name>
        <dbReference type="ChEBI" id="CHEBI:57597"/>
    </ligand>
</feature>
<keyword evidence="7 9" id="KW-0067">ATP-binding</keyword>
<comment type="function">
    <text evidence="9">Key enzyme in the regulation of glycerol uptake and metabolism. Catalyzes the phosphorylation of glycerol to yield sn-glycerol 3-phosphate.</text>
</comment>
<comment type="caution">
    <text evidence="13">The sequence shown here is derived from an EMBL/GenBank/DDBJ whole genome shotgun (WGS) entry which is preliminary data.</text>
</comment>
<dbReference type="EMBL" id="JABWDU010000007">
    <property type="protein sequence ID" value="NVD41811.1"/>
    <property type="molecule type" value="Genomic_DNA"/>
</dbReference>
<evidence type="ECO:0000256" key="2">
    <source>
        <dbReference type="ARBA" id="ARBA00009156"/>
    </source>
</evidence>
<feature type="binding site" evidence="9">
    <location>
        <position position="312"/>
    </location>
    <ligand>
        <name>ATP</name>
        <dbReference type="ChEBI" id="CHEBI:30616"/>
    </ligand>
</feature>
<reference evidence="13 14" key="1">
    <citation type="submission" date="2020-06" db="EMBL/GenBank/DDBJ databases">
        <authorList>
            <person name="Grouzdev D.S."/>
        </authorList>
    </citation>
    <scope>NUCLEOTIDE SEQUENCE [LARGE SCALE GENOMIC DNA]</scope>
    <source>
        <strain evidence="13 14">HO-A22</strain>
    </source>
</reference>
<dbReference type="GO" id="GO:0019563">
    <property type="term" value="P:glycerol catabolic process"/>
    <property type="evidence" value="ECO:0007669"/>
    <property type="project" value="UniProtKB-UniRule"/>
</dbReference>
<dbReference type="PANTHER" id="PTHR10196">
    <property type="entry name" value="SUGAR KINASE"/>
    <property type="match status" value="1"/>
</dbReference>
<comment type="similarity">
    <text evidence="2 9 10">Belongs to the FGGY kinase family.</text>
</comment>
<feature type="binding site" evidence="9">
    <location>
        <position position="82"/>
    </location>
    <ligand>
        <name>glycerol</name>
        <dbReference type="ChEBI" id="CHEBI:17754"/>
    </ligand>
</feature>
<dbReference type="InterPro" id="IPR018485">
    <property type="entry name" value="FGGY_C"/>
</dbReference>
<dbReference type="PROSITE" id="PS00445">
    <property type="entry name" value="FGGY_KINASES_2"/>
    <property type="match status" value="1"/>
</dbReference>
<dbReference type="HAMAP" id="MF_00186">
    <property type="entry name" value="Glycerol_kin"/>
    <property type="match status" value="1"/>
</dbReference>
<evidence type="ECO:0000256" key="7">
    <source>
        <dbReference type="ARBA" id="ARBA00022840"/>
    </source>
</evidence>
<feature type="binding site" evidence="9">
    <location>
        <position position="244"/>
    </location>
    <ligand>
        <name>glycerol</name>
        <dbReference type="ChEBI" id="CHEBI:17754"/>
    </ligand>
</feature>
<feature type="binding site" evidence="9">
    <location>
        <position position="265"/>
    </location>
    <ligand>
        <name>ATP</name>
        <dbReference type="ChEBI" id="CHEBI:30616"/>
    </ligand>
</feature>
<feature type="binding site" evidence="9">
    <location>
        <position position="12"/>
    </location>
    <ligand>
        <name>ATP</name>
        <dbReference type="ChEBI" id="CHEBI:30616"/>
    </ligand>
</feature>
<dbReference type="InterPro" id="IPR018483">
    <property type="entry name" value="Carb_kinase_FGGY_CS"/>
</dbReference>
<gene>
    <name evidence="9 13" type="primary">glpK</name>
    <name evidence="13" type="ORF">HT585_23360</name>
</gene>
<feature type="binding site" evidence="9">
    <location>
        <position position="410"/>
    </location>
    <ligand>
        <name>ATP</name>
        <dbReference type="ChEBI" id="CHEBI:30616"/>
    </ligand>
</feature>
<evidence type="ECO:0000313" key="13">
    <source>
        <dbReference type="EMBL" id="NVD41811.1"/>
    </source>
</evidence>
<keyword evidence="5 9" id="KW-0418">Kinase</keyword>
<evidence type="ECO:0000259" key="11">
    <source>
        <dbReference type="Pfam" id="PF00370"/>
    </source>
</evidence>
<feature type="binding site" evidence="9">
    <location>
        <position position="243"/>
    </location>
    <ligand>
        <name>glycerol</name>
        <dbReference type="ChEBI" id="CHEBI:17754"/>
    </ligand>
</feature>
<comment type="catalytic activity">
    <reaction evidence="8 9">
        <text>glycerol + ATP = sn-glycerol 3-phosphate + ADP + H(+)</text>
        <dbReference type="Rhea" id="RHEA:21644"/>
        <dbReference type="ChEBI" id="CHEBI:15378"/>
        <dbReference type="ChEBI" id="CHEBI:17754"/>
        <dbReference type="ChEBI" id="CHEBI:30616"/>
        <dbReference type="ChEBI" id="CHEBI:57597"/>
        <dbReference type="ChEBI" id="CHEBI:456216"/>
        <dbReference type="EC" id="2.7.1.30"/>
    </reaction>
</comment>
<organism evidence="13 14">
    <name type="scientific">Ensifer oleiphilus</name>
    <dbReference type="NCBI Taxonomy" id="2742698"/>
    <lineage>
        <taxon>Bacteria</taxon>
        <taxon>Pseudomonadati</taxon>
        <taxon>Pseudomonadota</taxon>
        <taxon>Alphaproteobacteria</taxon>
        <taxon>Hyphomicrobiales</taxon>
        <taxon>Rhizobiaceae</taxon>
        <taxon>Sinorhizobium/Ensifer group</taxon>
        <taxon>Ensifer</taxon>
    </lineage>
</organism>
<dbReference type="PANTHER" id="PTHR10196:SF78">
    <property type="entry name" value="GLYCEROL KINASE"/>
    <property type="match status" value="1"/>
</dbReference>
<dbReference type="NCBIfam" id="NF000756">
    <property type="entry name" value="PRK00047.1"/>
    <property type="match status" value="1"/>
</dbReference>
<sequence length="500" mass="54789">MSEYVLAIDQGTTSTRAIVFNRDYRNCGSGQQEFPQHFPRSGWVEHDAEDLWRTAVETSRLAMSSAGVSACEIAAIGITNQRETVVMWDRRTGRPIHKAIVWQDRRTAEHCARIRADGTEQDIGRKTGLLLDPYFSATKIAWLLDNVAGAREAARAGHLAFGTVDSWLVYKLTGGRRHVIDVTNASRTMLCNIETAEWDDSLLALFNVPKAILPEIVGNTGDFGETGEALFGGRIPIRGIAGDQQAAMIGQACFEPGMVKSTYGTGCFALLNTGAERVTSQHRLLTTIAYKIDGQMHYALEGSIFIAGAAVQWLRDGLGIIDRADRSGPLAAAADAGQIVYLVPAFTGLGAPWWDPDARGALYGLTRNTGPAELAKAALESVCFQTRDLLRAMRKDWPRADETFLRVDGGMAASDWMMQRLADIVGVPVDRPVVHETTALGAAWLAGHGAQVWPDMQGFSQSWKRDHRFVARMDEGERQQLVLGWRAAVRSTLDFSGKQP</sequence>
<dbReference type="InterPro" id="IPR005999">
    <property type="entry name" value="Glycerol_kin"/>
</dbReference>
<evidence type="ECO:0000256" key="4">
    <source>
        <dbReference type="ARBA" id="ARBA00022741"/>
    </source>
</evidence>
<protein>
    <recommendedName>
        <fullName evidence="9">Glycerol kinase</fullName>
        <ecNumber evidence="9">2.7.1.30</ecNumber>
    </recommendedName>
    <alternativeName>
        <fullName evidence="9">ATP:glycerol 3-phosphotransferase</fullName>
    </alternativeName>
    <alternativeName>
        <fullName evidence="9">Glycerokinase</fullName>
        <shortName evidence="9">GK</shortName>
    </alternativeName>
</protein>
<dbReference type="AlphaFoldDB" id="A0A7Y6QA40"/>
<dbReference type="UniPathway" id="UPA00618">
    <property type="reaction ID" value="UER00672"/>
</dbReference>
<dbReference type="InterPro" id="IPR043129">
    <property type="entry name" value="ATPase_NBD"/>
</dbReference>
<dbReference type="GO" id="GO:0005829">
    <property type="term" value="C:cytosol"/>
    <property type="evidence" value="ECO:0007669"/>
    <property type="project" value="TreeGrafter"/>
</dbReference>
<keyword evidence="6 9" id="KW-0319">Glycerol metabolism</keyword>
<keyword evidence="3 9" id="KW-0808">Transferase</keyword>
<dbReference type="GO" id="GO:0006072">
    <property type="term" value="P:glycerol-3-phosphate metabolic process"/>
    <property type="evidence" value="ECO:0007669"/>
    <property type="project" value="InterPro"/>
</dbReference>
<accession>A0A7Y6QA40</accession>
<evidence type="ECO:0000256" key="8">
    <source>
        <dbReference type="ARBA" id="ARBA00052101"/>
    </source>
</evidence>
<evidence type="ECO:0000256" key="6">
    <source>
        <dbReference type="ARBA" id="ARBA00022798"/>
    </source>
</evidence>
<feature type="binding site" evidence="9">
    <location>
        <position position="16"/>
    </location>
    <ligand>
        <name>ADP</name>
        <dbReference type="ChEBI" id="CHEBI:456216"/>
    </ligand>
</feature>
<dbReference type="NCBIfam" id="TIGR01311">
    <property type="entry name" value="glycerol_kin"/>
    <property type="match status" value="1"/>
</dbReference>
<evidence type="ECO:0000256" key="3">
    <source>
        <dbReference type="ARBA" id="ARBA00022679"/>
    </source>
</evidence>
<dbReference type="InterPro" id="IPR000577">
    <property type="entry name" value="Carb_kinase_FGGY"/>
</dbReference>
<dbReference type="GO" id="GO:0004370">
    <property type="term" value="F:glycerol kinase activity"/>
    <property type="evidence" value="ECO:0007669"/>
    <property type="project" value="UniProtKB-UniRule"/>
</dbReference>
<feature type="binding site" evidence="9">
    <location>
        <position position="13"/>
    </location>
    <ligand>
        <name>ATP</name>
        <dbReference type="ChEBI" id="CHEBI:30616"/>
    </ligand>
</feature>
<feature type="binding site" evidence="9">
    <location>
        <position position="14"/>
    </location>
    <ligand>
        <name>ATP</name>
        <dbReference type="ChEBI" id="CHEBI:30616"/>
    </ligand>
</feature>